<sequence>MNSSNVVPPLLPPGLTYLAALPPSINMLMIGTVGSTLLVPMFVALLAFSSREMKRKPVFILNIISISAGFGMDILSSWTEIQTMLDPEGAFNINVFIAMGCLTFALPICVESILLFRLLAVYPPSRTPRRTFWFIFAPLLLLKLARVINGIITMFPSPVAAAQVTSKQAGNEVEWFLQVFDNTATSLLFLYRLQWGRSFTSMSGNNQSSYAAKLRALFWISVTNFVFPVLLSITQLIFRFRDKNYYHDLYIFFANDYVAIVGVVFATVWVVGSDRTDGTEEGIADSLPTIWFNHGRSPMESIGLATMATTRANESRTELHPFDDY</sequence>
<dbReference type="Proteomes" id="UP001215280">
    <property type="component" value="Unassembled WGS sequence"/>
</dbReference>
<dbReference type="EMBL" id="JARJLG010000035">
    <property type="protein sequence ID" value="KAJ7765511.1"/>
    <property type="molecule type" value="Genomic_DNA"/>
</dbReference>
<evidence type="ECO:0000256" key="1">
    <source>
        <dbReference type="SAM" id="Phobius"/>
    </source>
</evidence>
<keyword evidence="1" id="KW-0812">Transmembrane</keyword>
<evidence type="ECO:0000313" key="3">
    <source>
        <dbReference type="Proteomes" id="UP001215280"/>
    </source>
</evidence>
<feature type="transmembrane region" description="Helical" evidence="1">
    <location>
        <begin position="25"/>
        <end position="46"/>
    </location>
</feature>
<name>A0AAD7JIG5_9AGAR</name>
<comment type="caution">
    <text evidence="2">The sequence shown here is derived from an EMBL/GenBank/DDBJ whole genome shotgun (WGS) entry which is preliminary data.</text>
</comment>
<accession>A0AAD7JIG5</accession>
<feature type="transmembrane region" description="Helical" evidence="1">
    <location>
        <begin position="132"/>
        <end position="155"/>
    </location>
</feature>
<reference evidence="2" key="1">
    <citation type="submission" date="2023-03" db="EMBL/GenBank/DDBJ databases">
        <title>Massive genome expansion in bonnet fungi (Mycena s.s.) driven by repeated elements and novel gene families across ecological guilds.</title>
        <authorList>
            <consortium name="Lawrence Berkeley National Laboratory"/>
            <person name="Harder C.B."/>
            <person name="Miyauchi S."/>
            <person name="Viragh M."/>
            <person name="Kuo A."/>
            <person name="Thoen E."/>
            <person name="Andreopoulos B."/>
            <person name="Lu D."/>
            <person name="Skrede I."/>
            <person name="Drula E."/>
            <person name="Henrissat B."/>
            <person name="Morin E."/>
            <person name="Kohler A."/>
            <person name="Barry K."/>
            <person name="LaButti K."/>
            <person name="Morin E."/>
            <person name="Salamov A."/>
            <person name="Lipzen A."/>
            <person name="Mereny Z."/>
            <person name="Hegedus B."/>
            <person name="Baldrian P."/>
            <person name="Stursova M."/>
            <person name="Weitz H."/>
            <person name="Taylor A."/>
            <person name="Grigoriev I.V."/>
            <person name="Nagy L.G."/>
            <person name="Martin F."/>
            <person name="Kauserud H."/>
        </authorList>
    </citation>
    <scope>NUCLEOTIDE SEQUENCE</scope>
    <source>
        <strain evidence="2">CBHHK188m</strain>
    </source>
</reference>
<evidence type="ECO:0008006" key="4">
    <source>
        <dbReference type="Google" id="ProtNLM"/>
    </source>
</evidence>
<keyword evidence="1" id="KW-0472">Membrane</keyword>
<gene>
    <name evidence="2" type="ORF">DFH07DRAFT_737759</name>
</gene>
<proteinExistence type="predicted"/>
<feature type="transmembrane region" description="Helical" evidence="1">
    <location>
        <begin position="95"/>
        <end position="120"/>
    </location>
</feature>
<feature type="transmembrane region" description="Helical" evidence="1">
    <location>
        <begin position="216"/>
        <end position="238"/>
    </location>
</feature>
<keyword evidence="3" id="KW-1185">Reference proteome</keyword>
<protein>
    <recommendedName>
        <fullName evidence="4">Pheromone receptor</fullName>
    </recommendedName>
</protein>
<evidence type="ECO:0000313" key="2">
    <source>
        <dbReference type="EMBL" id="KAJ7765511.1"/>
    </source>
</evidence>
<feature type="transmembrane region" description="Helical" evidence="1">
    <location>
        <begin position="58"/>
        <end position="75"/>
    </location>
</feature>
<keyword evidence="1" id="KW-1133">Transmembrane helix</keyword>
<feature type="transmembrane region" description="Helical" evidence="1">
    <location>
        <begin position="250"/>
        <end position="271"/>
    </location>
</feature>
<organism evidence="2 3">
    <name type="scientific">Mycena maculata</name>
    <dbReference type="NCBI Taxonomy" id="230809"/>
    <lineage>
        <taxon>Eukaryota</taxon>
        <taxon>Fungi</taxon>
        <taxon>Dikarya</taxon>
        <taxon>Basidiomycota</taxon>
        <taxon>Agaricomycotina</taxon>
        <taxon>Agaricomycetes</taxon>
        <taxon>Agaricomycetidae</taxon>
        <taxon>Agaricales</taxon>
        <taxon>Marasmiineae</taxon>
        <taxon>Mycenaceae</taxon>
        <taxon>Mycena</taxon>
    </lineage>
</organism>
<dbReference type="AlphaFoldDB" id="A0AAD7JIG5"/>